<evidence type="ECO:0000313" key="11">
    <source>
        <dbReference type="Proteomes" id="UP000326202"/>
    </source>
</evidence>
<dbReference type="InterPro" id="IPR004167">
    <property type="entry name" value="PSBD"/>
</dbReference>
<dbReference type="CDD" id="cd06849">
    <property type="entry name" value="lipoyl_domain"/>
    <property type="match status" value="1"/>
</dbReference>
<dbReference type="InterPro" id="IPR023213">
    <property type="entry name" value="CAT-like_dom_sf"/>
</dbReference>
<dbReference type="Gene3D" id="2.40.50.100">
    <property type="match status" value="1"/>
</dbReference>
<dbReference type="PROSITE" id="PS51826">
    <property type="entry name" value="PSBD"/>
    <property type="match status" value="1"/>
</dbReference>
<evidence type="ECO:0000256" key="4">
    <source>
        <dbReference type="ARBA" id="ARBA00022679"/>
    </source>
</evidence>
<dbReference type="EC" id="2.3.1.-" evidence="7"/>
<evidence type="ECO:0000256" key="2">
    <source>
        <dbReference type="ARBA" id="ARBA00007317"/>
    </source>
</evidence>
<evidence type="ECO:0000256" key="5">
    <source>
        <dbReference type="ARBA" id="ARBA00022823"/>
    </source>
</evidence>
<sequence length="399" mass="42110">MGLFRMPSLGADMEAGTLVEWLKKPGDKVASGDILAVVETQKGAIEIETFEAGVVDRLMTEVGQTVPVGTPLAMIRAEGEKAMPEPPLSPAMAKASPAAPPAPVAERPAVLAALPSGEIKASPAARKFAAEHGLDLSGIEGSGPEGAVVFVDVEAALRRAPAGPAARTVVAPEPQKPSGPEGMRMAIAAAMARSKREIPHYYIGHAADITASLDWLAARNADRAPADRLLFGALLLKAVAKALRQFPEFNGFHRDGRFEPSRAIHVGMAVALRGGGLIAPAIHDTDQLPLDRLMGQMRDLANRVRAGRFRSSEMADPTVTLTSLGERGADWVMPVIYPPQVAILGAGTPAVEPWVVEGKVVPRQICHLTLAADHRVSDGHRGALLLRAIADLLRAPEQL</sequence>
<dbReference type="PANTHER" id="PTHR43178:SF5">
    <property type="entry name" value="LIPOAMIDE ACYLTRANSFERASE COMPONENT OF BRANCHED-CHAIN ALPHA-KETO ACID DEHYDROGENASE COMPLEX, MITOCHONDRIAL"/>
    <property type="match status" value="1"/>
</dbReference>
<dbReference type="AlphaFoldDB" id="A0A5J6MG26"/>
<keyword evidence="11" id="KW-1185">Reference proteome</keyword>
<dbReference type="InterPro" id="IPR011053">
    <property type="entry name" value="Single_hybrid_motif"/>
</dbReference>
<feature type="domain" description="Lipoyl-binding" evidence="8">
    <location>
        <begin position="1"/>
        <end position="76"/>
    </location>
</feature>
<evidence type="ECO:0000256" key="7">
    <source>
        <dbReference type="RuleBase" id="RU003423"/>
    </source>
</evidence>
<dbReference type="Gene3D" id="3.30.559.10">
    <property type="entry name" value="Chloramphenicol acetyltransferase-like domain"/>
    <property type="match status" value="1"/>
</dbReference>
<accession>A0A5J6MG26</accession>
<dbReference type="Pfam" id="PF02817">
    <property type="entry name" value="E3_binding"/>
    <property type="match status" value="1"/>
</dbReference>
<evidence type="ECO:0000259" key="8">
    <source>
        <dbReference type="PROSITE" id="PS50968"/>
    </source>
</evidence>
<evidence type="ECO:0000256" key="3">
    <source>
        <dbReference type="ARBA" id="ARBA00011484"/>
    </source>
</evidence>
<keyword evidence="4 7" id="KW-0808">Transferase</keyword>
<dbReference type="InterPro" id="IPR003016">
    <property type="entry name" value="2-oxoA_DH_lipoyl-BS"/>
</dbReference>
<dbReference type="SUPFAM" id="SSF52777">
    <property type="entry name" value="CoA-dependent acyltransferases"/>
    <property type="match status" value="1"/>
</dbReference>
<dbReference type="Proteomes" id="UP000326202">
    <property type="component" value="Chromosome"/>
</dbReference>
<dbReference type="InterPro" id="IPR001078">
    <property type="entry name" value="2-oxoacid_DH_actylTfrase"/>
</dbReference>
<dbReference type="PROSITE" id="PS50968">
    <property type="entry name" value="BIOTINYL_LIPOYL"/>
    <property type="match status" value="1"/>
</dbReference>
<gene>
    <name evidence="10" type="ORF">FRZ44_17050</name>
</gene>
<dbReference type="Pfam" id="PF00198">
    <property type="entry name" value="2-oxoacid_dh"/>
    <property type="match status" value="1"/>
</dbReference>
<comment type="similarity">
    <text evidence="2 7">Belongs to the 2-oxoacid dehydrogenase family.</text>
</comment>
<dbReference type="Gene3D" id="4.10.320.10">
    <property type="entry name" value="E3-binding domain"/>
    <property type="match status" value="1"/>
</dbReference>
<keyword evidence="10" id="KW-0670">Pyruvate</keyword>
<dbReference type="InterPro" id="IPR036625">
    <property type="entry name" value="E3-bd_dom_sf"/>
</dbReference>
<keyword evidence="5 7" id="KW-0450">Lipoyl</keyword>
<feature type="domain" description="Peripheral subunit-binding (PSBD)" evidence="9">
    <location>
        <begin position="120"/>
        <end position="157"/>
    </location>
</feature>
<dbReference type="PROSITE" id="PS00189">
    <property type="entry name" value="LIPOYL"/>
    <property type="match status" value="1"/>
</dbReference>
<dbReference type="OrthoDB" id="9805770at2"/>
<dbReference type="EMBL" id="CP042906">
    <property type="protein sequence ID" value="QEX16412.1"/>
    <property type="molecule type" value="Genomic_DNA"/>
</dbReference>
<dbReference type="KEGG" id="htq:FRZ44_17050"/>
<evidence type="ECO:0000256" key="1">
    <source>
        <dbReference type="ARBA" id="ARBA00001938"/>
    </source>
</evidence>
<comment type="subunit">
    <text evidence="3">Forms a 24-polypeptide structural core with octahedral symmetry.</text>
</comment>
<dbReference type="GO" id="GO:0016407">
    <property type="term" value="F:acetyltransferase activity"/>
    <property type="evidence" value="ECO:0007669"/>
    <property type="project" value="TreeGrafter"/>
</dbReference>
<proteinExistence type="inferred from homology"/>
<dbReference type="GO" id="GO:0031405">
    <property type="term" value="F:lipoic acid binding"/>
    <property type="evidence" value="ECO:0007669"/>
    <property type="project" value="TreeGrafter"/>
</dbReference>
<evidence type="ECO:0000259" key="9">
    <source>
        <dbReference type="PROSITE" id="PS51826"/>
    </source>
</evidence>
<keyword evidence="6 7" id="KW-0012">Acyltransferase</keyword>
<dbReference type="SUPFAM" id="SSF47005">
    <property type="entry name" value="Peripheral subunit-binding domain of 2-oxo acid dehydrogenase complex"/>
    <property type="match status" value="1"/>
</dbReference>
<dbReference type="GO" id="GO:0005737">
    <property type="term" value="C:cytoplasm"/>
    <property type="evidence" value="ECO:0007669"/>
    <property type="project" value="TreeGrafter"/>
</dbReference>
<comment type="cofactor">
    <cofactor evidence="1 7">
        <name>(R)-lipoate</name>
        <dbReference type="ChEBI" id="CHEBI:83088"/>
    </cofactor>
</comment>
<evidence type="ECO:0000256" key="6">
    <source>
        <dbReference type="ARBA" id="ARBA00023315"/>
    </source>
</evidence>
<evidence type="ECO:0000313" key="10">
    <source>
        <dbReference type="EMBL" id="QEX16412.1"/>
    </source>
</evidence>
<dbReference type="PANTHER" id="PTHR43178">
    <property type="entry name" value="DIHYDROLIPOAMIDE ACETYLTRANSFERASE COMPONENT OF PYRUVATE DEHYDROGENASE COMPLEX"/>
    <property type="match status" value="1"/>
</dbReference>
<reference evidence="10 11" key="1">
    <citation type="submission" date="2019-08" db="EMBL/GenBank/DDBJ databases">
        <title>Hyperibacter terrae gen. nov., sp. nov. and Hyperibacter viscosus sp. nov., two new members in the family Rhodospirillaceae isolated from the rhizosphere of Hypericum perforatum.</title>
        <authorList>
            <person name="Noviana Z."/>
        </authorList>
    </citation>
    <scope>NUCLEOTIDE SEQUENCE [LARGE SCALE GENOMIC DNA]</scope>
    <source>
        <strain evidence="10 11">R5913</strain>
    </source>
</reference>
<dbReference type="Pfam" id="PF00364">
    <property type="entry name" value="Biotin_lipoyl"/>
    <property type="match status" value="1"/>
</dbReference>
<dbReference type="InterPro" id="IPR000089">
    <property type="entry name" value="Biotin_lipoyl"/>
</dbReference>
<name>A0A5J6MG26_9PROT</name>
<dbReference type="InterPro" id="IPR050743">
    <property type="entry name" value="2-oxoacid_DH_E2_comp"/>
</dbReference>
<dbReference type="SUPFAM" id="SSF51230">
    <property type="entry name" value="Single hybrid motif"/>
    <property type="match status" value="1"/>
</dbReference>
<protein>
    <recommendedName>
        <fullName evidence="7">Dihydrolipoamide acetyltransferase component of pyruvate dehydrogenase complex</fullName>
        <ecNumber evidence="7">2.3.1.-</ecNumber>
    </recommendedName>
</protein>
<organism evidence="10 11">
    <name type="scientific">Hypericibacter terrae</name>
    <dbReference type="NCBI Taxonomy" id="2602015"/>
    <lineage>
        <taxon>Bacteria</taxon>
        <taxon>Pseudomonadati</taxon>
        <taxon>Pseudomonadota</taxon>
        <taxon>Alphaproteobacteria</taxon>
        <taxon>Rhodospirillales</taxon>
        <taxon>Dongiaceae</taxon>
        <taxon>Hypericibacter</taxon>
    </lineage>
</organism>